<keyword evidence="2" id="KW-1133">Transmembrane helix</keyword>
<dbReference type="GO" id="GO:0005540">
    <property type="term" value="F:hyaluronic acid binding"/>
    <property type="evidence" value="ECO:0007669"/>
    <property type="project" value="InterPro"/>
</dbReference>
<name>A0A6C0ID45_9ZZZZ</name>
<feature type="transmembrane region" description="Helical" evidence="2">
    <location>
        <begin position="141"/>
        <end position="159"/>
    </location>
</feature>
<organism evidence="4">
    <name type="scientific">viral metagenome</name>
    <dbReference type="NCBI Taxonomy" id="1070528"/>
    <lineage>
        <taxon>unclassified sequences</taxon>
        <taxon>metagenomes</taxon>
        <taxon>organismal metagenomes</taxon>
    </lineage>
</organism>
<feature type="transmembrane region" description="Helical" evidence="2">
    <location>
        <begin position="171"/>
        <end position="195"/>
    </location>
</feature>
<feature type="domain" description="Link" evidence="3">
    <location>
        <begin position="256"/>
        <end position="362"/>
    </location>
</feature>
<dbReference type="Pfam" id="PF00193">
    <property type="entry name" value="Xlink"/>
    <property type="match status" value="1"/>
</dbReference>
<proteinExistence type="predicted"/>
<dbReference type="GO" id="GO:0007155">
    <property type="term" value="P:cell adhesion"/>
    <property type="evidence" value="ECO:0007669"/>
    <property type="project" value="InterPro"/>
</dbReference>
<evidence type="ECO:0000256" key="1">
    <source>
        <dbReference type="ARBA" id="ARBA00023157"/>
    </source>
</evidence>
<dbReference type="Gene3D" id="3.10.100.10">
    <property type="entry name" value="Mannose-Binding Protein A, subunit A"/>
    <property type="match status" value="1"/>
</dbReference>
<dbReference type="SMART" id="SM00445">
    <property type="entry name" value="LINK"/>
    <property type="match status" value="1"/>
</dbReference>
<dbReference type="EMBL" id="MN740153">
    <property type="protein sequence ID" value="QHT90357.1"/>
    <property type="molecule type" value="Genomic_DNA"/>
</dbReference>
<dbReference type="AlphaFoldDB" id="A0A6C0ID45"/>
<dbReference type="SUPFAM" id="SSF56436">
    <property type="entry name" value="C-type lectin-like"/>
    <property type="match status" value="1"/>
</dbReference>
<accession>A0A6C0ID45</accession>
<dbReference type="InterPro" id="IPR000538">
    <property type="entry name" value="Link_dom"/>
</dbReference>
<protein>
    <recommendedName>
        <fullName evidence="3">Link domain-containing protein</fullName>
    </recommendedName>
</protein>
<evidence type="ECO:0000256" key="2">
    <source>
        <dbReference type="SAM" id="Phobius"/>
    </source>
</evidence>
<keyword evidence="2" id="KW-0472">Membrane</keyword>
<dbReference type="InterPro" id="IPR016186">
    <property type="entry name" value="C-type_lectin-like/link_sf"/>
</dbReference>
<feature type="transmembrane region" description="Helical" evidence="2">
    <location>
        <begin position="95"/>
        <end position="114"/>
    </location>
</feature>
<sequence>MNNNSQTPSPTPNIISNRVQQISQPPPTNAPNSVFKTNVSTTTTNITNNATIGFQSVFTKSNIVMLFSFTLLYLIIYGIMYFMLGGNIATTMNSWFIDCFAVMVFIFFVMYYYFSSTEAQVENFFGDFFVGLRDFLDKPSSFFTIILFIILKYMLFYILRVPMDSNKPYSVILFEIIVWGLFIFDVFGLVFKYIFGFSIVDLILNPLIEIWNILPNNLNRPVDISGGYVHGWKNEQNNYRYQVISTDSSGANIHPVITTPPPKSEVYNVSNNLYTFEEAQSICQNYSARLATYDEIEHSYNDGGEWCNYGWSEGQMALFPTQKNTWNKLQKTKTHKNDCGRPGINGGYIDNPYVKFGVNCYGVKPTPGPNDKIGNTVSTAEDILQSSADKELMKHVAINSFNSKKWSEF</sequence>
<dbReference type="InterPro" id="IPR016187">
    <property type="entry name" value="CTDL_fold"/>
</dbReference>
<evidence type="ECO:0000313" key="4">
    <source>
        <dbReference type="EMBL" id="QHT90357.1"/>
    </source>
</evidence>
<keyword evidence="2" id="KW-0812">Transmembrane</keyword>
<dbReference type="PROSITE" id="PS50963">
    <property type="entry name" value="LINK_2"/>
    <property type="match status" value="1"/>
</dbReference>
<evidence type="ECO:0000259" key="3">
    <source>
        <dbReference type="PROSITE" id="PS50963"/>
    </source>
</evidence>
<reference evidence="4" key="1">
    <citation type="journal article" date="2020" name="Nature">
        <title>Giant virus diversity and host interactions through global metagenomics.</title>
        <authorList>
            <person name="Schulz F."/>
            <person name="Roux S."/>
            <person name="Paez-Espino D."/>
            <person name="Jungbluth S."/>
            <person name="Walsh D.A."/>
            <person name="Denef V.J."/>
            <person name="McMahon K.D."/>
            <person name="Konstantinidis K.T."/>
            <person name="Eloe-Fadrosh E.A."/>
            <person name="Kyrpides N.C."/>
            <person name="Woyke T."/>
        </authorList>
    </citation>
    <scope>NUCLEOTIDE SEQUENCE</scope>
    <source>
        <strain evidence="4">GVMAG-M-3300023184-68</strain>
    </source>
</reference>
<keyword evidence="1" id="KW-1015">Disulfide bond</keyword>
<feature type="transmembrane region" description="Helical" evidence="2">
    <location>
        <begin position="63"/>
        <end position="83"/>
    </location>
</feature>